<dbReference type="InterPro" id="IPR036908">
    <property type="entry name" value="RlpA-like_sf"/>
</dbReference>
<evidence type="ECO:0000256" key="1">
    <source>
        <dbReference type="ARBA" id="ARBA00022729"/>
    </source>
</evidence>
<accession>A0A1I1Y4V3</accession>
<evidence type="ECO:0000259" key="3">
    <source>
        <dbReference type="PROSITE" id="PS51782"/>
    </source>
</evidence>
<evidence type="ECO:0000313" key="5">
    <source>
        <dbReference type="Proteomes" id="UP000198855"/>
    </source>
</evidence>
<dbReference type="EMBL" id="FOMT01000002">
    <property type="protein sequence ID" value="SFE14449.1"/>
    <property type="molecule type" value="Genomic_DNA"/>
</dbReference>
<gene>
    <name evidence="4" type="ORF">SAMN05216378_2478</name>
</gene>
<name>A0A1I1Y4V3_9BACL</name>
<feature type="chain" id="PRO_5011652556" evidence="2">
    <location>
        <begin position="26"/>
        <end position="217"/>
    </location>
</feature>
<dbReference type="Gene3D" id="2.40.40.10">
    <property type="entry name" value="RlpA-like domain"/>
    <property type="match status" value="1"/>
</dbReference>
<dbReference type="PROSITE" id="PS51782">
    <property type="entry name" value="LYSM"/>
    <property type="match status" value="1"/>
</dbReference>
<dbReference type="STRING" id="1045775.SAMN05216378_2478"/>
<dbReference type="OrthoDB" id="9798935at2"/>
<dbReference type="InterPro" id="IPR010611">
    <property type="entry name" value="3D_dom"/>
</dbReference>
<evidence type="ECO:0000313" key="4">
    <source>
        <dbReference type="EMBL" id="SFE14449.1"/>
    </source>
</evidence>
<dbReference type="PANTHER" id="PTHR39160:SF4">
    <property type="entry name" value="RESUSCITATION-PROMOTING FACTOR RPFB"/>
    <property type="match status" value="1"/>
</dbReference>
<sequence length="217" mass="22648">MKKASIMTTTVLGLSLLFATGSVHAASKTHTAVEGDTFWKLSQKYQVSVDKLMKANSKINPLNIYSGLKIVIPTTAAKAKTTTAAAKKTTTAKATTVTAQSVTAKDGTIHTFSKQITVKATAYSGAAEENGGWAGLDYFGNKLKVGTVAVDPKVIPLGTKLYVTGYNSDGLPTGGMVATATDVGGAIKGNRIDIYLPGTPAEVSKFGIQNVKVYVLK</sequence>
<dbReference type="GO" id="GO:0004553">
    <property type="term" value="F:hydrolase activity, hydrolyzing O-glycosyl compounds"/>
    <property type="evidence" value="ECO:0007669"/>
    <property type="project" value="InterPro"/>
</dbReference>
<dbReference type="Pfam" id="PF06725">
    <property type="entry name" value="3D"/>
    <property type="match status" value="1"/>
</dbReference>
<dbReference type="InterPro" id="IPR036779">
    <property type="entry name" value="LysM_dom_sf"/>
</dbReference>
<dbReference type="GO" id="GO:0009254">
    <property type="term" value="P:peptidoglycan turnover"/>
    <property type="evidence" value="ECO:0007669"/>
    <property type="project" value="InterPro"/>
</dbReference>
<protein>
    <submittedName>
        <fullName evidence="4">3D (Asp-Asp-Asp) domain-containing protein</fullName>
    </submittedName>
</protein>
<dbReference type="Pfam" id="PF01476">
    <property type="entry name" value="LysM"/>
    <property type="match status" value="1"/>
</dbReference>
<evidence type="ECO:0000256" key="2">
    <source>
        <dbReference type="SAM" id="SignalP"/>
    </source>
</evidence>
<dbReference type="RefSeq" id="WP_091185165.1">
    <property type="nucleotide sequence ID" value="NZ_FOMT01000002.1"/>
</dbReference>
<dbReference type="Gene3D" id="3.10.350.10">
    <property type="entry name" value="LysM domain"/>
    <property type="match status" value="1"/>
</dbReference>
<dbReference type="InterPro" id="IPR051933">
    <property type="entry name" value="Resuscitation_pf_RpfB"/>
</dbReference>
<organism evidence="4 5">
    <name type="scientific">Paenibacillus catalpae</name>
    <dbReference type="NCBI Taxonomy" id="1045775"/>
    <lineage>
        <taxon>Bacteria</taxon>
        <taxon>Bacillati</taxon>
        <taxon>Bacillota</taxon>
        <taxon>Bacilli</taxon>
        <taxon>Bacillales</taxon>
        <taxon>Paenibacillaceae</taxon>
        <taxon>Paenibacillus</taxon>
    </lineage>
</organism>
<dbReference type="CDD" id="cd14667">
    <property type="entry name" value="3D_containing_proteins"/>
    <property type="match status" value="1"/>
</dbReference>
<dbReference type="PANTHER" id="PTHR39160">
    <property type="entry name" value="CELL WALL-BINDING PROTEIN YOCH"/>
    <property type="match status" value="1"/>
</dbReference>
<dbReference type="SMART" id="SM00257">
    <property type="entry name" value="LysM"/>
    <property type="match status" value="1"/>
</dbReference>
<keyword evidence="1 2" id="KW-0732">Signal</keyword>
<dbReference type="InterPro" id="IPR018392">
    <property type="entry name" value="LysM"/>
</dbReference>
<dbReference type="AlphaFoldDB" id="A0A1I1Y4V3"/>
<feature type="signal peptide" evidence="2">
    <location>
        <begin position="1"/>
        <end position="25"/>
    </location>
</feature>
<reference evidence="5" key="1">
    <citation type="submission" date="2016-10" db="EMBL/GenBank/DDBJ databases">
        <authorList>
            <person name="Varghese N."/>
            <person name="Submissions S."/>
        </authorList>
    </citation>
    <scope>NUCLEOTIDE SEQUENCE [LARGE SCALE GENOMIC DNA]</scope>
    <source>
        <strain evidence="5">CGMCC 1.10784</strain>
    </source>
</reference>
<dbReference type="Proteomes" id="UP000198855">
    <property type="component" value="Unassembled WGS sequence"/>
</dbReference>
<dbReference type="CDD" id="cd00118">
    <property type="entry name" value="LysM"/>
    <property type="match status" value="1"/>
</dbReference>
<dbReference type="InterPro" id="IPR059180">
    <property type="entry name" value="3D_YorM"/>
</dbReference>
<dbReference type="GO" id="GO:0019867">
    <property type="term" value="C:outer membrane"/>
    <property type="evidence" value="ECO:0007669"/>
    <property type="project" value="InterPro"/>
</dbReference>
<dbReference type="SUPFAM" id="SSF50685">
    <property type="entry name" value="Barwin-like endoglucanases"/>
    <property type="match status" value="1"/>
</dbReference>
<keyword evidence="5" id="KW-1185">Reference proteome</keyword>
<proteinExistence type="predicted"/>
<feature type="domain" description="LysM" evidence="3">
    <location>
        <begin position="28"/>
        <end position="72"/>
    </location>
</feature>
<dbReference type="SUPFAM" id="SSF54106">
    <property type="entry name" value="LysM domain"/>
    <property type="match status" value="1"/>
</dbReference>